<evidence type="ECO:0000256" key="6">
    <source>
        <dbReference type="ARBA" id="ARBA00023125"/>
    </source>
</evidence>
<accession>A0A2H0VBR6</accession>
<evidence type="ECO:0000256" key="3">
    <source>
        <dbReference type="ARBA" id="ARBA00022490"/>
    </source>
</evidence>
<dbReference type="Gene3D" id="1.10.1270.10">
    <property type="entry name" value="TrpR-like"/>
    <property type="match status" value="1"/>
</dbReference>
<dbReference type="PANTHER" id="PTHR38025:SF1">
    <property type="entry name" value="TRP OPERON REPRESSOR"/>
    <property type="match status" value="1"/>
</dbReference>
<evidence type="ECO:0000256" key="2">
    <source>
        <dbReference type="ARBA" id="ARBA00007027"/>
    </source>
</evidence>
<dbReference type="InterPro" id="IPR038116">
    <property type="entry name" value="TrpR-like_sf"/>
</dbReference>
<evidence type="ECO:0000313" key="9">
    <source>
        <dbReference type="Proteomes" id="UP000230922"/>
    </source>
</evidence>
<keyword evidence="6" id="KW-0238">DNA-binding</keyword>
<proteinExistence type="inferred from homology"/>
<dbReference type="Proteomes" id="UP000230922">
    <property type="component" value="Unassembled WGS sequence"/>
</dbReference>
<dbReference type="PANTHER" id="PTHR38025">
    <property type="entry name" value="TRP OPERON REPRESSOR"/>
    <property type="match status" value="1"/>
</dbReference>
<evidence type="ECO:0000256" key="1">
    <source>
        <dbReference type="ARBA" id="ARBA00004496"/>
    </source>
</evidence>
<evidence type="ECO:0000256" key="4">
    <source>
        <dbReference type="ARBA" id="ARBA00022491"/>
    </source>
</evidence>
<dbReference type="Pfam" id="PF01371">
    <property type="entry name" value="Trp_repressor"/>
    <property type="match status" value="1"/>
</dbReference>
<dbReference type="GO" id="GO:0003700">
    <property type="term" value="F:DNA-binding transcription factor activity"/>
    <property type="evidence" value="ECO:0007669"/>
    <property type="project" value="InterPro"/>
</dbReference>
<comment type="similarity">
    <text evidence="2">Belongs to the TrpR family.</text>
</comment>
<evidence type="ECO:0000256" key="5">
    <source>
        <dbReference type="ARBA" id="ARBA00023015"/>
    </source>
</evidence>
<keyword evidence="7" id="KW-0804">Transcription</keyword>
<organism evidence="8 9">
    <name type="scientific">Candidatus Doudnabacteria bacterium CG10_big_fil_rev_8_21_14_0_10_42_18</name>
    <dbReference type="NCBI Taxonomy" id="1974552"/>
    <lineage>
        <taxon>Bacteria</taxon>
        <taxon>Candidatus Doudnaibacteriota</taxon>
    </lineage>
</organism>
<sequence length="114" mass="13117">MKYKKGYGKELEKIFLRTAKNRKLLAKFLTNLLTPTEYRDLAVRWQIVKQLKKGVTQRKISKSLGVSVATVTRGSRELLDKSGGFNKLLPLKKQGGKTLRHKKSAARRRLFLFV</sequence>
<evidence type="ECO:0000256" key="7">
    <source>
        <dbReference type="ARBA" id="ARBA00023163"/>
    </source>
</evidence>
<evidence type="ECO:0000313" key="8">
    <source>
        <dbReference type="EMBL" id="PIR96535.1"/>
    </source>
</evidence>
<dbReference type="GO" id="GO:0005737">
    <property type="term" value="C:cytoplasm"/>
    <property type="evidence" value="ECO:0007669"/>
    <property type="project" value="UniProtKB-SubCell"/>
</dbReference>
<keyword evidence="4" id="KW-0678">Repressor</keyword>
<name>A0A2H0VBR6_9BACT</name>
<dbReference type="SUPFAM" id="SSF48295">
    <property type="entry name" value="TrpR-like"/>
    <property type="match status" value="1"/>
</dbReference>
<comment type="caution">
    <text evidence="8">The sequence shown here is derived from an EMBL/GenBank/DDBJ whole genome shotgun (WGS) entry which is preliminary data.</text>
</comment>
<gene>
    <name evidence="8" type="ORF">COT92_00580</name>
</gene>
<protein>
    <submittedName>
        <fullName evidence="8">Transcriptional regulator</fullName>
    </submittedName>
</protein>
<dbReference type="GO" id="GO:0043565">
    <property type="term" value="F:sequence-specific DNA binding"/>
    <property type="evidence" value="ECO:0007669"/>
    <property type="project" value="InterPro"/>
</dbReference>
<comment type="subcellular location">
    <subcellularLocation>
        <location evidence="1">Cytoplasm</location>
    </subcellularLocation>
</comment>
<keyword evidence="5" id="KW-0805">Transcription regulation</keyword>
<dbReference type="InterPro" id="IPR010921">
    <property type="entry name" value="Trp_repressor/repl_initiator"/>
</dbReference>
<dbReference type="InterPro" id="IPR013335">
    <property type="entry name" value="Trp_repress_bac"/>
</dbReference>
<dbReference type="AlphaFoldDB" id="A0A2H0VBR6"/>
<reference evidence="9" key="1">
    <citation type="submission" date="2017-09" db="EMBL/GenBank/DDBJ databases">
        <title>Depth-based differentiation of microbial function through sediment-hosted aquifers and enrichment of novel symbionts in the deep terrestrial subsurface.</title>
        <authorList>
            <person name="Probst A.J."/>
            <person name="Ladd B."/>
            <person name="Jarett J.K."/>
            <person name="Geller-Mcgrath D.E."/>
            <person name="Sieber C.M.K."/>
            <person name="Emerson J.B."/>
            <person name="Anantharaman K."/>
            <person name="Thomas B.C."/>
            <person name="Malmstrom R."/>
            <person name="Stieglmeier M."/>
            <person name="Klingl A."/>
            <person name="Woyke T."/>
            <person name="Ryan C.M."/>
            <person name="Banfield J.F."/>
        </authorList>
    </citation>
    <scope>NUCLEOTIDE SEQUENCE [LARGE SCALE GENOMIC DNA]</scope>
</reference>
<keyword evidence="3" id="KW-0963">Cytoplasm</keyword>
<dbReference type="InterPro" id="IPR000831">
    <property type="entry name" value="Trp_repress"/>
</dbReference>
<dbReference type="EMBL" id="PFAK01000008">
    <property type="protein sequence ID" value="PIR96535.1"/>
    <property type="molecule type" value="Genomic_DNA"/>
</dbReference>